<gene>
    <name evidence="1" type="ordered locus">BbuZS7_E10</name>
</gene>
<dbReference type="EMBL" id="CP001198">
    <property type="protein sequence ID" value="ACK74194.1"/>
    <property type="molecule type" value="Genomic_DNA"/>
</dbReference>
<accession>A0A0H3C253</accession>
<name>A0A0H3C253_BORBZ</name>
<protein>
    <submittedName>
        <fullName evidence="1">Uncharacterized protein</fullName>
    </submittedName>
</protein>
<organism evidence="1 2">
    <name type="scientific">Borreliella burgdorferi (strain ZS7)</name>
    <name type="common">Borrelia burgdorferi</name>
    <dbReference type="NCBI Taxonomy" id="445985"/>
    <lineage>
        <taxon>Bacteria</taxon>
        <taxon>Pseudomonadati</taxon>
        <taxon>Spirochaetota</taxon>
        <taxon>Spirochaetia</taxon>
        <taxon>Spirochaetales</taxon>
        <taxon>Borreliaceae</taxon>
        <taxon>Borreliella</taxon>
    </lineage>
</organism>
<dbReference type="KEGG" id="bbz:BbuZS7_E10"/>
<dbReference type="AlphaFoldDB" id="A0A0H3C253"/>
<sequence>MKVIILLISFLLIPSRFIFPSEISEEVVILNDSNRYDFSLILRLKTQFGSFALRHHHEGYIDLDLKIQIKNSTEIVFKKVYINGVSVIDHPINARSRFIDEVNYFNFEMSFFEYSEKMNKIRKLAEENGIDVYVECFDEINNKKKKYLFKVSRENSVYFYSAFDMIFHK</sequence>
<keyword evidence="1" id="KW-0614">Plasmid</keyword>
<proteinExistence type="predicted"/>
<evidence type="ECO:0000313" key="1">
    <source>
        <dbReference type="EMBL" id="ACK74194.1"/>
    </source>
</evidence>
<dbReference type="HOGENOM" id="CLU_1575465_0_0_12"/>
<dbReference type="Proteomes" id="UP000006901">
    <property type="component" value="Plasmid ZS7_lp25"/>
</dbReference>
<reference evidence="1 2" key="1">
    <citation type="journal article" date="2011" name="J. Bacteriol.">
        <title>Whole-genome sequences of thirteen isolates of Borrelia burgdorferi.</title>
        <authorList>
            <person name="Schutzer S.E."/>
            <person name="Fraser-Liggett C.M."/>
            <person name="Casjens S.R."/>
            <person name="Qiu W.G."/>
            <person name="Dunn J.J."/>
            <person name="Mongodin E.F."/>
            <person name="Luft B.J."/>
        </authorList>
    </citation>
    <scope>NUCLEOTIDE SEQUENCE [LARGE SCALE GENOMIC DNA]</scope>
    <source>
        <strain evidence="1 2">ZS7</strain>
        <plasmid evidence="1 2">ZS7_lp25</plasmid>
    </source>
</reference>
<geneLocation type="plasmid" evidence="1 2">
    <name>ZS7_lp25</name>
</geneLocation>
<dbReference type="RefSeq" id="WP_012614989.1">
    <property type="nucleotide sequence ID" value="NC_011783.1"/>
</dbReference>
<evidence type="ECO:0000313" key="2">
    <source>
        <dbReference type="Proteomes" id="UP000006901"/>
    </source>
</evidence>